<dbReference type="AlphaFoldDB" id="A0A0L0TCK1"/>
<proteinExistence type="predicted"/>
<dbReference type="EMBL" id="GG745381">
    <property type="protein sequence ID" value="KNE72578.1"/>
    <property type="molecule type" value="Genomic_DNA"/>
</dbReference>
<sequence length="125" mass="13308">MRLIGDHVLAGRKRGTLAYAPTLSEYDRHMLQMLNGTNYAPTTTVLTATVAQATVTSTPMVWPQIKPAFPDDATVDRIHAYCKWDEATASDQGESGAVESATIVGVSLIVAMSAMVLTIAGMVPV</sequence>
<keyword evidence="3" id="KW-1185">Reference proteome</keyword>
<organism evidence="2 3">
    <name type="scientific">Allomyces macrogynus (strain ATCC 38327)</name>
    <name type="common">Allomyces javanicus var. macrogynus</name>
    <dbReference type="NCBI Taxonomy" id="578462"/>
    <lineage>
        <taxon>Eukaryota</taxon>
        <taxon>Fungi</taxon>
        <taxon>Fungi incertae sedis</taxon>
        <taxon>Blastocladiomycota</taxon>
        <taxon>Blastocladiomycetes</taxon>
        <taxon>Blastocladiales</taxon>
        <taxon>Blastocladiaceae</taxon>
        <taxon>Allomyces</taxon>
    </lineage>
</organism>
<evidence type="ECO:0000256" key="1">
    <source>
        <dbReference type="SAM" id="Phobius"/>
    </source>
</evidence>
<gene>
    <name evidence="2" type="ORF">AMAG_20610</name>
</gene>
<evidence type="ECO:0000313" key="2">
    <source>
        <dbReference type="EMBL" id="KNE72578.1"/>
    </source>
</evidence>
<keyword evidence="1" id="KW-0812">Transmembrane</keyword>
<reference evidence="2 3" key="1">
    <citation type="submission" date="2009-11" db="EMBL/GenBank/DDBJ databases">
        <title>Annotation of Allomyces macrogynus ATCC 38327.</title>
        <authorList>
            <consortium name="The Broad Institute Genome Sequencing Platform"/>
            <person name="Russ C."/>
            <person name="Cuomo C."/>
            <person name="Burger G."/>
            <person name="Gray M.W."/>
            <person name="Holland P.W.H."/>
            <person name="King N."/>
            <person name="Lang F.B.F."/>
            <person name="Roger A.J."/>
            <person name="Ruiz-Trillo I."/>
            <person name="Young S.K."/>
            <person name="Zeng Q."/>
            <person name="Gargeya S."/>
            <person name="Fitzgerald M."/>
            <person name="Haas B."/>
            <person name="Abouelleil A."/>
            <person name="Alvarado L."/>
            <person name="Arachchi H.M."/>
            <person name="Berlin A."/>
            <person name="Chapman S.B."/>
            <person name="Gearin G."/>
            <person name="Goldberg J."/>
            <person name="Griggs A."/>
            <person name="Gujja S."/>
            <person name="Hansen M."/>
            <person name="Heiman D."/>
            <person name="Howarth C."/>
            <person name="Larimer J."/>
            <person name="Lui A."/>
            <person name="MacDonald P.J.P."/>
            <person name="McCowen C."/>
            <person name="Montmayeur A."/>
            <person name="Murphy C."/>
            <person name="Neiman D."/>
            <person name="Pearson M."/>
            <person name="Priest M."/>
            <person name="Roberts A."/>
            <person name="Saif S."/>
            <person name="Shea T."/>
            <person name="Sisk P."/>
            <person name="Stolte C."/>
            <person name="Sykes S."/>
            <person name="Wortman J."/>
            <person name="Nusbaum C."/>
            <person name="Birren B."/>
        </authorList>
    </citation>
    <scope>NUCLEOTIDE SEQUENCE [LARGE SCALE GENOMIC DNA]</scope>
    <source>
        <strain evidence="2 3">ATCC 38327</strain>
    </source>
</reference>
<keyword evidence="1" id="KW-1133">Transmembrane helix</keyword>
<reference evidence="3" key="2">
    <citation type="submission" date="2009-11" db="EMBL/GenBank/DDBJ databases">
        <title>The Genome Sequence of Allomyces macrogynus strain ATCC 38327.</title>
        <authorList>
            <consortium name="The Broad Institute Genome Sequencing Platform"/>
            <person name="Russ C."/>
            <person name="Cuomo C."/>
            <person name="Shea T."/>
            <person name="Young S.K."/>
            <person name="Zeng Q."/>
            <person name="Koehrsen M."/>
            <person name="Haas B."/>
            <person name="Borodovsky M."/>
            <person name="Guigo R."/>
            <person name="Alvarado L."/>
            <person name="Berlin A."/>
            <person name="Borenstein D."/>
            <person name="Chen Z."/>
            <person name="Engels R."/>
            <person name="Freedman E."/>
            <person name="Gellesch M."/>
            <person name="Goldberg J."/>
            <person name="Griggs A."/>
            <person name="Gujja S."/>
            <person name="Heiman D."/>
            <person name="Hepburn T."/>
            <person name="Howarth C."/>
            <person name="Jen D."/>
            <person name="Larson L."/>
            <person name="Lewis B."/>
            <person name="Mehta T."/>
            <person name="Park D."/>
            <person name="Pearson M."/>
            <person name="Roberts A."/>
            <person name="Saif S."/>
            <person name="Shenoy N."/>
            <person name="Sisk P."/>
            <person name="Stolte C."/>
            <person name="Sykes S."/>
            <person name="Walk T."/>
            <person name="White J."/>
            <person name="Yandava C."/>
            <person name="Burger G."/>
            <person name="Gray M.W."/>
            <person name="Holland P.W.H."/>
            <person name="King N."/>
            <person name="Lang F.B.F."/>
            <person name="Roger A.J."/>
            <person name="Ruiz-Trillo I."/>
            <person name="Lander E."/>
            <person name="Nusbaum C."/>
        </authorList>
    </citation>
    <scope>NUCLEOTIDE SEQUENCE [LARGE SCALE GENOMIC DNA]</scope>
    <source>
        <strain evidence="3">ATCC 38327</strain>
    </source>
</reference>
<feature type="transmembrane region" description="Helical" evidence="1">
    <location>
        <begin position="101"/>
        <end position="123"/>
    </location>
</feature>
<evidence type="ECO:0000313" key="3">
    <source>
        <dbReference type="Proteomes" id="UP000054350"/>
    </source>
</evidence>
<name>A0A0L0TCK1_ALLM3</name>
<dbReference type="VEuPathDB" id="FungiDB:AMAG_20610"/>
<protein>
    <submittedName>
        <fullName evidence="2">Uncharacterized protein</fullName>
    </submittedName>
</protein>
<dbReference type="Proteomes" id="UP000054350">
    <property type="component" value="Unassembled WGS sequence"/>
</dbReference>
<accession>A0A0L0TCK1</accession>
<keyword evidence="1" id="KW-0472">Membrane</keyword>